<feature type="domain" description="Metallo-beta-lactamase" evidence="3">
    <location>
        <begin position="50"/>
        <end position="235"/>
    </location>
</feature>
<accession>A0A7R6PHP9</accession>
<dbReference type="SUPFAM" id="SSF56281">
    <property type="entry name" value="Metallo-hydrolase/oxidoreductase"/>
    <property type="match status" value="1"/>
</dbReference>
<evidence type="ECO:0000259" key="3">
    <source>
        <dbReference type="SMART" id="SM00849"/>
    </source>
</evidence>
<dbReference type="SMART" id="SM00849">
    <property type="entry name" value="Lactamase_B"/>
    <property type="match status" value="1"/>
</dbReference>
<dbReference type="Proteomes" id="UP000595663">
    <property type="component" value="Chromosome"/>
</dbReference>
<dbReference type="InterPro" id="IPR001279">
    <property type="entry name" value="Metallo-B-lactamas"/>
</dbReference>
<organism evidence="4 5">
    <name type="scientific">Amphritea japonica ATCC BAA-1530</name>
    <dbReference type="NCBI Taxonomy" id="1278309"/>
    <lineage>
        <taxon>Bacteria</taxon>
        <taxon>Pseudomonadati</taxon>
        <taxon>Pseudomonadota</taxon>
        <taxon>Gammaproteobacteria</taxon>
        <taxon>Oceanospirillales</taxon>
        <taxon>Oceanospirillaceae</taxon>
        <taxon>Amphritea</taxon>
    </lineage>
</organism>
<keyword evidence="5" id="KW-1185">Reference proteome</keyword>
<dbReference type="CDD" id="cd16282">
    <property type="entry name" value="metallo-hydrolase-like_MBL-fold"/>
    <property type="match status" value="1"/>
</dbReference>
<feature type="chain" id="PRO_5032705416" evidence="2">
    <location>
        <begin position="24"/>
        <end position="309"/>
    </location>
</feature>
<dbReference type="RefSeq" id="WP_019621153.1">
    <property type="nucleotide sequence ID" value="NZ_AP014545.1"/>
</dbReference>
<comment type="similarity">
    <text evidence="1">Belongs to the metallo-beta-lactamase superfamily. Class-B beta-lactamase family.</text>
</comment>
<dbReference type="Pfam" id="PF00753">
    <property type="entry name" value="Lactamase_B"/>
    <property type="match status" value="1"/>
</dbReference>
<dbReference type="PANTHER" id="PTHR42951">
    <property type="entry name" value="METALLO-BETA-LACTAMASE DOMAIN-CONTAINING"/>
    <property type="match status" value="1"/>
</dbReference>
<dbReference type="KEGG" id="ajp:AMJAP_0081"/>
<dbReference type="InterPro" id="IPR036866">
    <property type="entry name" value="RibonucZ/Hydroxyglut_hydro"/>
</dbReference>
<evidence type="ECO:0000313" key="5">
    <source>
        <dbReference type="Proteomes" id="UP000595663"/>
    </source>
</evidence>
<dbReference type="PANTHER" id="PTHR42951:SF4">
    <property type="entry name" value="ACYL-COENZYME A THIOESTERASE MBLAC2"/>
    <property type="match status" value="1"/>
</dbReference>
<feature type="signal peptide" evidence="2">
    <location>
        <begin position="1"/>
        <end position="23"/>
    </location>
</feature>
<evidence type="ECO:0000256" key="2">
    <source>
        <dbReference type="SAM" id="SignalP"/>
    </source>
</evidence>
<dbReference type="Gene3D" id="3.60.15.10">
    <property type="entry name" value="Ribonuclease Z/Hydroxyacylglutathione hydrolase-like"/>
    <property type="match status" value="1"/>
</dbReference>
<gene>
    <name evidence="4" type="ORF">AMJAP_0081</name>
</gene>
<evidence type="ECO:0000256" key="1">
    <source>
        <dbReference type="ARBA" id="ARBA00005250"/>
    </source>
</evidence>
<dbReference type="InterPro" id="IPR050855">
    <property type="entry name" value="NDM-1-like"/>
</dbReference>
<dbReference type="AlphaFoldDB" id="A0A7R6PHP9"/>
<name>A0A7R6PHP9_9GAMM</name>
<dbReference type="OrthoDB" id="420651at2"/>
<dbReference type="GO" id="GO:0017001">
    <property type="term" value="P:antibiotic catabolic process"/>
    <property type="evidence" value="ECO:0007669"/>
    <property type="project" value="UniProtKB-ARBA"/>
</dbReference>
<evidence type="ECO:0000313" key="4">
    <source>
        <dbReference type="EMBL" id="BBB24680.1"/>
    </source>
</evidence>
<dbReference type="EMBL" id="AP014545">
    <property type="protein sequence ID" value="BBB24680.1"/>
    <property type="molecule type" value="Genomic_DNA"/>
</dbReference>
<keyword evidence="2" id="KW-0732">Signal</keyword>
<proteinExistence type="inferred from homology"/>
<sequence>MKTLIKKLCVILATLLWIQTAQAANKLTQLSENAYVFLGTEDYSANNSYGANAGIIIGDKSVLVIDTQISSLRAQEFIQAIREITDKPIRYVLNTHFHSDHTFGNADFSALGATIISHHMADVYMKKWSQKILDNGWSGLTSDQAQGTRITYPDMTFQDKLVIDLGGIKPEIIFHTHSHTQGSVFVHLPKQQIVFAGDVLFNDYHPNMSASDVAGWVKTLDLISALNAKTIVPGHGELSVNKDLTELRSYLLFFDEKAKQFAEMSDDRKEVQLKLLKVLPHRAHGESAINSSLKWKYMRKPASASKTQK</sequence>
<protein>
    <submittedName>
        <fullName evidence="4">Beta-lactamase domain-containing protein</fullName>
    </submittedName>
</protein>
<reference evidence="4 5" key="1">
    <citation type="journal article" date="2008" name="Int. J. Syst. Evol. Microbiol.">
        <title>Amphritea japonica sp. nov. and Amphritea balenae sp. nov., isolated from the sediment adjacent to sperm whale carcasses off Kagoshima, Japan.</title>
        <authorList>
            <person name="Miyazaki M."/>
            <person name="Nogi Y."/>
            <person name="Fujiwara Y."/>
            <person name="Kawato M."/>
            <person name="Nagahama T."/>
            <person name="Kubokawa K."/>
            <person name="Horikoshi K."/>
        </authorList>
    </citation>
    <scope>NUCLEOTIDE SEQUENCE [LARGE SCALE GENOMIC DNA]</scope>
    <source>
        <strain evidence="4 5">ATCC BAA-1530</strain>
    </source>
</reference>